<evidence type="ECO:0000313" key="2">
    <source>
        <dbReference type="Proteomes" id="UP000828048"/>
    </source>
</evidence>
<comment type="caution">
    <text evidence="1">The sequence shown here is derived from an EMBL/GenBank/DDBJ whole genome shotgun (WGS) entry which is preliminary data.</text>
</comment>
<evidence type="ECO:0000313" key="1">
    <source>
        <dbReference type="EMBL" id="KAH7837062.1"/>
    </source>
</evidence>
<gene>
    <name evidence="1" type="ORF">Vadar_009128</name>
</gene>
<dbReference type="EMBL" id="CM037156">
    <property type="protein sequence ID" value="KAH7837062.1"/>
    <property type="molecule type" value="Genomic_DNA"/>
</dbReference>
<protein>
    <submittedName>
        <fullName evidence="1">Uncharacterized protein</fullName>
    </submittedName>
</protein>
<reference evidence="1 2" key="1">
    <citation type="journal article" date="2021" name="Hortic Res">
        <title>High-quality reference genome and annotation aids understanding of berry development for evergreen blueberry (Vaccinium darrowii).</title>
        <authorList>
            <person name="Yu J."/>
            <person name="Hulse-Kemp A.M."/>
            <person name="Babiker E."/>
            <person name="Staton M."/>
        </authorList>
    </citation>
    <scope>NUCLEOTIDE SEQUENCE [LARGE SCALE GENOMIC DNA]</scope>
    <source>
        <strain evidence="2">cv. NJ 8807/NJ 8810</strain>
        <tissue evidence="1">Young leaf</tissue>
    </source>
</reference>
<accession>A0ACB7X8H0</accession>
<sequence>MESSSTSTIISLLVILLSFSLASSDSFQDNFYKCLNSQISVPLSNCFYTPNNPSFTPLLNSSAQNLRCLLPSVPKPELIFTPLTESDVQSAVICSKQLNIQLKVRSGGHDYEGLSYISETGTPFVVVDLSKLRSVSVDIEGNNAWVEAGATVGELYYRIAEKSKIHGYPAGLCSSLGIGGHITGGAYGSMMRKYGLGADNVLDARIIDANGNILDRESMGEDLFWAIRGGGGGSFGIILAWKVKLVPVPETVTVFTVTKTLEQGATKILYKWQQVADKLDEDLFIRVITQTGDGAKKGVRTVSNSYNALFLGGVDRLLQIMAESFPELGLQRKDCVEMSWLESVLYIAGYPSSVPPEILLQGKSTFKNYFKAKSDFVKEPIPESGLEGIWKRFLEEDTPLMIWNPYGGMMSKISESDIPFPHRNGTLFKIQYVTIWGDADKASPGRHVEWIRKLYNYMSTYVSKFPREAYVNYRDLDLGMNKYGSTDFVQASVWGSKYFKNNFNRLVRIKTKVDPDNFFRHEQSIPTLPKEGKQRRRRGRRSHHQG</sequence>
<proteinExistence type="predicted"/>
<keyword evidence="2" id="KW-1185">Reference proteome</keyword>
<dbReference type="Proteomes" id="UP000828048">
    <property type="component" value="Chromosome 6"/>
</dbReference>
<name>A0ACB7X8H0_9ERIC</name>
<organism evidence="1 2">
    <name type="scientific">Vaccinium darrowii</name>
    <dbReference type="NCBI Taxonomy" id="229202"/>
    <lineage>
        <taxon>Eukaryota</taxon>
        <taxon>Viridiplantae</taxon>
        <taxon>Streptophyta</taxon>
        <taxon>Embryophyta</taxon>
        <taxon>Tracheophyta</taxon>
        <taxon>Spermatophyta</taxon>
        <taxon>Magnoliopsida</taxon>
        <taxon>eudicotyledons</taxon>
        <taxon>Gunneridae</taxon>
        <taxon>Pentapetalae</taxon>
        <taxon>asterids</taxon>
        <taxon>Ericales</taxon>
        <taxon>Ericaceae</taxon>
        <taxon>Vaccinioideae</taxon>
        <taxon>Vaccinieae</taxon>
        <taxon>Vaccinium</taxon>
    </lineage>
</organism>